<dbReference type="Pfam" id="PF05346">
    <property type="entry name" value="DUF747"/>
    <property type="match status" value="1"/>
</dbReference>
<evidence type="ECO:0000256" key="6">
    <source>
        <dbReference type="SAM" id="MobiDB-lite"/>
    </source>
</evidence>
<dbReference type="Gramene" id="VVA14620">
    <property type="protein sequence ID" value="VVA14620"/>
    <property type="gene ID" value="Prudul26B028115"/>
</dbReference>
<feature type="compositionally biased region" description="Basic residues" evidence="6">
    <location>
        <begin position="47"/>
        <end position="57"/>
    </location>
</feature>
<protein>
    <submittedName>
        <fullName evidence="8">PREDICTED: POLLEN DEFECTIVE IN GUIDANCE 1</fullName>
    </submittedName>
</protein>
<gene>
    <name evidence="8" type="ORF">ALMOND_2B028115</name>
</gene>
<name>A0A5E4EI12_PRUDU</name>
<evidence type="ECO:0000313" key="9">
    <source>
        <dbReference type="Proteomes" id="UP000327085"/>
    </source>
</evidence>
<evidence type="ECO:0000256" key="1">
    <source>
        <dbReference type="ARBA" id="ARBA00004141"/>
    </source>
</evidence>
<dbReference type="EMBL" id="CABIKO010000011">
    <property type="protein sequence ID" value="VVA14620.1"/>
    <property type="molecule type" value="Genomic_DNA"/>
</dbReference>
<dbReference type="GO" id="GO:0005789">
    <property type="term" value="C:endoplasmic reticulum membrane"/>
    <property type="evidence" value="ECO:0007669"/>
    <property type="project" value="TreeGrafter"/>
</dbReference>
<evidence type="ECO:0000313" key="8">
    <source>
        <dbReference type="EMBL" id="VVA14620.1"/>
    </source>
</evidence>
<dbReference type="AlphaFoldDB" id="A0A5E4EI12"/>
<dbReference type="Proteomes" id="UP000327085">
    <property type="component" value="Chromosome 1"/>
</dbReference>
<evidence type="ECO:0000256" key="5">
    <source>
        <dbReference type="ARBA" id="ARBA00023136"/>
    </source>
</evidence>
<evidence type="ECO:0000256" key="2">
    <source>
        <dbReference type="ARBA" id="ARBA00008803"/>
    </source>
</evidence>
<dbReference type="InterPro" id="IPR008010">
    <property type="entry name" value="Tatp1"/>
</dbReference>
<reference evidence="9" key="1">
    <citation type="journal article" date="2020" name="Plant J.">
        <title>Transposons played a major role in the diversification between the closely related almond and peach genomes: results from the almond genome sequence.</title>
        <authorList>
            <person name="Alioto T."/>
            <person name="Alexiou K.G."/>
            <person name="Bardil A."/>
            <person name="Barteri F."/>
            <person name="Castanera R."/>
            <person name="Cruz F."/>
            <person name="Dhingra A."/>
            <person name="Duval H."/>
            <person name="Fernandez I Marti A."/>
            <person name="Frias L."/>
            <person name="Galan B."/>
            <person name="Garcia J.L."/>
            <person name="Howad W."/>
            <person name="Gomez-Garrido J."/>
            <person name="Gut M."/>
            <person name="Julca I."/>
            <person name="Morata J."/>
            <person name="Puigdomenech P."/>
            <person name="Ribeca P."/>
            <person name="Rubio Cabetas M.J."/>
            <person name="Vlasova A."/>
            <person name="Wirthensohn M."/>
            <person name="Garcia-Mas J."/>
            <person name="Gabaldon T."/>
            <person name="Casacuberta J.M."/>
            <person name="Arus P."/>
        </authorList>
    </citation>
    <scope>NUCLEOTIDE SEQUENCE [LARGE SCALE GENOMIC DNA]</scope>
    <source>
        <strain evidence="9">cv. Texas</strain>
    </source>
</reference>
<dbReference type="PANTHER" id="PTHR13317">
    <property type="entry name" value="TRANSMEMBRANE ANTERIOR POSTERIOR TRANSFORMATION PROTEIN 1 HOMOLOG"/>
    <property type="match status" value="1"/>
</dbReference>
<comment type="similarity">
    <text evidence="2">Belongs to the TAPT1 family.</text>
</comment>
<evidence type="ECO:0000256" key="3">
    <source>
        <dbReference type="ARBA" id="ARBA00022692"/>
    </source>
</evidence>
<feature type="transmembrane region" description="Helical" evidence="7">
    <location>
        <begin position="502"/>
        <end position="523"/>
    </location>
</feature>
<proteinExistence type="inferred from homology"/>
<comment type="subcellular location">
    <subcellularLocation>
        <location evidence="1">Membrane</location>
        <topology evidence="1">Multi-pass membrane protein</topology>
    </subcellularLocation>
</comment>
<keyword evidence="4 7" id="KW-1133">Transmembrane helix</keyword>
<dbReference type="PANTHER" id="PTHR13317:SF4">
    <property type="entry name" value="TRANSMEMBRANE ANTERIOR POSTERIOR TRANSFORMATION PROTEIN 1 HOMOLOG"/>
    <property type="match status" value="1"/>
</dbReference>
<feature type="compositionally biased region" description="Polar residues" evidence="6">
    <location>
        <begin position="62"/>
        <end position="84"/>
    </location>
</feature>
<organism evidence="8 9">
    <name type="scientific">Prunus dulcis</name>
    <name type="common">Almond</name>
    <name type="synonym">Amygdalus dulcis</name>
    <dbReference type="NCBI Taxonomy" id="3755"/>
    <lineage>
        <taxon>Eukaryota</taxon>
        <taxon>Viridiplantae</taxon>
        <taxon>Streptophyta</taxon>
        <taxon>Embryophyta</taxon>
        <taxon>Tracheophyta</taxon>
        <taxon>Spermatophyta</taxon>
        <taxon>Magnoliopsida</taxon>
        <taxon>eudicotyledons</taxon>
        <taxon>Gunneridae</taxon>
        <taxon>Pentapetalae</taxon>
        <taxon>rosids</taxon>
        <taxon>fabids</taxon>
        <taxon>Rosales</taxon>
        <taxon>Rosaceae</taxon>
        <taxon>Amygdaloideae</taxon>
        <taxon>Amygdaleae</taxon>
        <taxon>Prunus</taxon>
    </lineage>
</organism>
<feature type="region of interest" description="Disordered" evidence="6">
    <location>
        <begin position="124"/>
        <end position="177"/>
    </location>
</feature>
<feature type="compositionally biased region" description="Polar residues" evidence="6">
    <location>
        <begin position="30"/>
        <end position="41"/>
    </location>
</feature>
<keyword evidence="5 7" id="KW-0472">Membrane</keyword>
<feature type="region of interest" description="Disordered" evidence="6">
    <location>
        <begin position="26"/>
        <end position="91"/>
    </location>
</feature>
<accession>A0A5E4EI12</accession>
<keyword evidence="3 7" id="KW-0812">Transmembrane</keyword>
<evidence type="ECO:0000256" key="7">
    <source>
        <dbReference type="SAM" id="Phobius"/>
    </source>
</evidence>
<evidence type="ECO:0000256" key="4">
    <source>
        <dbReference type="ARBA" id="ARBA00022989"/>
    </source>
</evidence>
<sequence length="548" mass="61996">MALKSTGRNLSFDILSRNGSLDEEEAIFYRSNSDPIQSNQHNNDKPARRKRKKKKKNTTTTHSSIPESPTNATVSNSFPHNSSSKKGETSGINGSGLEFSYSQTVLCPATTEVSDPEFQKLRGTAELRQRPVNGSAGGVVGETQTTSFRIEAEDKEDSGVEAGSVSKQRSEPNGNAVPKLQTAESLDWKRLMAEDPNYLFSVDKSPVKYFMEEMSNGNSLRSTTTLGNEKERERVYDTIFRLPWRCELLIDVGFFVCFDSFLSLLTIMPTRIVMTLWRLLHSRQFKRPSAAELSDFGCFTIMACGVTLLEQTDISLIYHMIRGQGTIKLYVVYNVLEAITLSTCIVAHNNALLALLVSNNFAEIKSNVFKRYSKDNIHSLVYFDSVERFHISAFVLFVLAQNILEAEGPWFESFLSNALLVYVCEMIIDIIKHSFIAKFNDIKPIAYSEFLEDLCKQTLNIQTEASKKNLTFIPLAPACVVIRVLTPVYAARLPYSPLPWKLFWILVLFAMTYVMLTSLKVLIGMGLQKHASWYVNRCSRRKHHLHYD</sequence>